<dbReference type="InterPro" id="IPR012577">
    <property type="entry name" value="NIPSNAP"/>
</dbReference>
<gene>
    <name evidence="2" type="ORF">CEY16_13465</name>
</gene>
<proteinExistence type="predicted"/>
<name>A0A2I0QR70_9BACI</name>
<organism evidence="2 3">
    <name type="scientific">Halalkalibacillus sediminis</name>
    <dbReference type="NCBI Taxonomy" id="2018042"/>
    <lineage>
        <taxon>Bacteria</taxon>
        <taxon>Bacillati</taxon>
        <taxon>Bacillota</taxon>
        <taxon>Bacilli</taxon>
        <taxon>Bacillales</taxon>
        <taxon>Bacillaceae</taxon>
        <taxon>Halalkalibacillus</taxon>
    </lineage>
</organism>
<evidence type="ECO:0000259" key="1">
    <source>
        <dbReference type="Pfam" id="PF07978"/>
    </source>
</evidence>
<dbReference type="InterPro" id="IPR011008">
    <property type="entry name" value="Dimeric_a/b-barrel"/>
</dbReference>
<accession>A0A2I0QR70</accession>
<feature type="domain" description="NIPSNAP" evidence="1">
    <location>
        <begin position="8"/>
        <end position="81"/>
    </location>
</feature>
<reference evidence="2 3" key="1">
    <citation type="submission" date="2017-06" db="EMBL/GenBank/DDBJ databases">
        <title>the draft geome sequence of Illustriluteabacillus marina B3227.</title>
        <authorList>
            <person name="He R.-H."/>
            <person name="Du Z.-J."/>
        </authorList>
    </citation>
    <scope>NUCLEOTIDE SEQUENCE [LARGE SCALE GENOMIC DNA]</scope>
    <source>
        <strain evidence="2 3">B3227</strain>
    </source>
</reference>
<evidence type="ECO:0000313" key="2">
    <source>
        <dbReference type="EMBL" id="PKR76819.1"/>
    </source>
</evidence>
<dbReference type="Pfam" id="PF07978">
    <property type="entry name" value="NIPSNAP"/>
    <property type="match status" value="1"/>
</dbReference>
<dbReference type="Gene3D" id="3.30.70.100">
    <property type="match status" value="1"/>
</dbReference>
<keyword evidence="3" id="KW-1185">Reference proteome</keyword>
<comment type="caution">
    <text evidence="2">The sequence shown here is derived from an EMBL/GenBank/DDBJ whole genome shotgun (WGS) entry which is preliminary data.</text>
</comment>
<dbReference type="Proteomes" id="UP000243524">
    <property type="component" value="Unassembled WGS sequence"/>
</dbReference>
<dbReference type="SUPFAM" id="SSF54909">
    <property type="entry name" value="Dimeric alpha+beta barrel"/>
    <property type="match status" value="1"/>
</dbReference>
<evidence type="ECO:0000313" key="3">
    <source>
        <dbReference type="Proteomes" id="UP000243524"/>
    </source>
</evidence>
<dbReference type="OrthoDB" id="9816289at2"/>
<dbReference type="RefSeq" id="WP_101332569.1">
    <property type="nucleotide sequence ID" value="NZ_PJNH01000004.1"/>
</dbReference>
<sequence length="112" mass="13575">MFYRRKYYILEKDFAEAFNKHFNDNLLPTQLKYGSKLVGRWMVPVDHDRVEIFAIWEYESHEGYLKIEKQVRADKAHVERVTKWYDEHGGRDYVVNNLIHIVKNEEIIDTVD</sequence>
<dbReference type="EMBL" id="PJNH01000004">
    <property type="protein sequence ID" value="PKR76819.1"/>
    <property type="molecule type" value="Genomic_DNA"/>
</dbReference>
<dbReference type="AlphaFoldDB" id="A0A2I0QR70"/>
<protein>
    <submittedName>
        <fullName evidence="2">Cytoplasmic protein</fullName>
    </submittedName>
</protein>